<evidence type="ECO:0000313" key="2">
    <source>
        <dbReference type="Proteomes" id="UP000053669"/>
    </source>
</evidence>
<sequence>MSAVSYPRDENEVFQQCQADLEQAKAARHPDPAALEILRRLRGELRQVMDRSEGYDLALFDRAHELLDEVGGLLRRTYPKACTMAYRDGVYYRECPVDLGHLRVGFSVETRVDEQECSICGLDPDECDHIPGESYEGRECLVIITKAQILAVALVANPRFRDARFGSLSLGTSTELRAALGPNFRPGVRLSCDKCLAGCHGLNRNFDGSTHG</sequence>
<accession>A0A117R0U0</accession>
<evidence type="ECO:0000313" key="1">
    <source>
        <dbReference type="EMBL" id="KUN64828.1"/>
    </source>
</evidence>
<gene>
    <name evidence="1" type="ORF">AQJ46_27255</name>
</gene>
<organism evidence="1 2">
    <name type="scientific">Streptomyces canus</name>
    <dbReference type="NCBI Taxonomy" id="58343"/>
    <lineage>
        <taxon>Bacteria</taxon>
        <taxon>Bacillati</taxon>
        <taxon>Actinomycetota</taxon>
        <taxon>Actinomycetes</taxon>
        <taxon>Kitasatosporales</taxon>
        <taxon>Streptomycetaceae</taxon>
        <taxon>Streptomyces</taxon>
        <taxon>Streptomyces aurantiacus group</taxon>
    </lineage>
</organism>
<reference evidence="1 2" key="1">
    <citation type="submission" date="2015-10" db="EMBL/GenBank/DDBJ databases">
        <title>Draft genome sequence of Streptomyces canus DSM 40017, type strain for the species Streptomyces canus.</title>
        <authorList>
            <person name="Ruckert C."/>
            <person name="Winkler A."/>
            <person name="Kalinowski J."/>
            <person name="Kampfer P."/>
            <person name="Glaeser S."/>
        </authorList>
    </citation>
    <scope>NUCLEOTIDE SEQUENCE [LARGE SCALE GENOMIC DNA]</scope>
    <source>
        <strain evidence="1 2">DSM 40017</strain>
    </source>
</reference>
<proteinExistence type="predicted"/>
<dbReference type="AlphaFoldDB" id="A0A117R0U0"/>
<dbReference type="RefSeq" id="WP_059208097.1">
    <property type="nucleotide sequence ID" value="NZ_KQ948664.1"/>
</dbReference>
<protein>
    <submittedName>
        <fullName evidence="1">Uncharacterized protein</fullName>
    </submittedName>
</protein>
<name>A0A117R0U0_9ACTN</name>
<dbReference type="EMBL" id="LMWU01000028">
    <property type="protein sequence ID" value="KUN64828.1"/>
    <property type="molecule type" value="Genomic_DNA"/>
</dbReference>
<comment type="caution">
    <text evidence="1">The sequence shown here is derived from an EMBL/GenBank/DDBJ whole genome shotgun (WGS) entry which is preliminary data.</text>
</comment>
<dbReference type="STRING" id="58343.AQJ46_27255"/>
<dbReference type="Proteomes" id="UP000053669">
    <property type="component" value="Unassembled WGS sequence"/>
</dbReference>